<proteinExistence type="predicted"/>
<protein>
    <recommendedName>
        <fullName evidence="3">SWIM-type domain-containing protein</fullName>
    </recommendedName>
</protein>
<keyword evidence="1" id="KW-0863">Zinc-finger</keyword>
<dbReference type="PANTHER" id="PTHR21540:SF0">
    <property type="entry name" value="PHD FAMILY PROTEIN"/>
    <property type="match status" value="1"/>
</dbReference>
<evidence type="ECO:0000313" key="5">
    <source>
        <dbReference type="Proteomes" id="UP000286510"/>
    </source>
</evidence>
<accession>A0A3R6XPB1</accession>
<dbReference type="InterPro" id="IPR039903">
    <property type="entry name" value="Zswim2"/>
</dbReference>
<keyword evidence="1" id="KW-0862">Zinc</keyword>
<feature type="domain" description="SWIM-type" evidence="3">
    <location>
        <begin position="150"/>
        <end position="182"/>
    </location>
</feature>
<dbReference type="GO" id="GO:0061630">
    <property type="term" value="F:ubiquitin protein ligase activity"/>
    <property type="evidence" value="ECO:0007669"/>
    <property type="project" value="InterPro"/>
</dbReference>
<keyword evidence="1" id="KW-0479">Metal-binding</keyword>
<organism evidence="4 5">
    <name type="scientific">Aphanomyces astaci</name>
    <name type="common">Crayfish plague agent</name>
    <dbReference type="NCBI Taxonomy" id="112090"/>
    <lineage>
        <taxon>Eukaryota</taxon>
        <taxon>Sar</taxon>
        <taxon>Stramenopiles</taxon>
        <taxon>Oomycota</taxon>
        <taxon>Saprolegniomycetes</taxon>
        <taxon>Saprolegniales</taxon>
        <taxon>Verrucalvaceae</taxon>
        <taxon>Aphanomyces</taxon>
    </lineage>
</organism>
<feature type="region of interest" description="Disordered" evidence="2">
    <location>
        <begin position="565"/>
        <end position="585"/>
    </location>
</feature>
<comment type="caution">
    <text evidence="4">The sequence shown here is derived from an EMBL/GenBank/DDBJ whole genome shotgun (WGS) entry which is preliminary data.</text>
</comment>
<dbReference type="VEuPathDB" id="FungiDB:H257_10033"/>
<name>A0A3R6XPB1_APHAT</name>
<dbReference type="AlphaFoldDB" id="A0A3R6XPB1"/>
<feature type="compositionally biased region" description="Basic and acidic residues" evidence="2">
    <location>
        <begin position="570"/>
        <end position="581"/>
    </location>
</feature>
<dbReference type="Proteomes" id="UP000286510">
    <property type="component" value="Unassembled WGS sequence"/>
</dbReference>
<evidence type="ECO:0000256" key="2">
    <source>
        <dbReference type="SAM" id="MobiDB-lite"/>
    </source>
</evidence>
<dbReference type="PROSITE" id="PS50966">
    <property type="entry name" value="ZF_SWIM"/>
    <property type="match status" value="1"/>
</dbReference>
<reference evidence="4 5" key="1">
    <citation type="submission" date="2018-08" db="EMBL/GenBank/DDBJ databases">
        <title>Aphanomyces genome sequencing and annotation.</title>
        <authorList>
            <person name="Minardi D."/>
            <person name="Oidtmann B."/>
            <person name="Van Der Giezen M."/>
            <person name="Studholme D.J."/>
        </authorList>
    </citation>
    <scope>NUCLEOTIDE SEQUENCE [LARGE SCALE GENOMIC DNA]</scope>
    <source>
        <strain evidence="4 5">FDL457</strain>
    </source>
</reference>
<dbReference type="EMBL" id="QUTF01011621">
    <property type="protein sequence ID" value="RHZ27706.1"/>
    <property type="molecule type" value="Genomic_DNA"/>
</dbReference>
<sequence length="904" mass="99943">MSKHEPADSHTNPYPHHPPAPRVHGRAAVSPLFPSPSGGLPQLPPHHQQHVPLASQQQPHRRRHDDDKTDDAMVPVAKRARQSKATNKPPGETGSNIPEKRLARYRTVASQQTQDRIARAIHQRMFLIEKQVKSPLHQTFAVLGSTGNIYTVSIEFVPACTCPDFLKGNLCKHILSVCLPLKSGFCSLSWSRFVYLKCLRVPATSPHVFQKALLTSELQEIFETASQADPTAVANARVVTHYRAALASGASADTLDLGGVQQKSLDAADCPICFEALDDGRPVVWCKEQCGNNIHSELHNQTSTSQVFPPEKVIAMADDCDEYGDDADFEHEASAVEIMLDQTVADKSVDDLPCKATSAILITESAVRQRNNSDVPTAVPRQLHDSHDIASTATCPDCDKGVVAPPLLLVVCNSYDDATIRKHCRRREDPIPMPPPCPDETAIAGNVRGDNDAICIAAKIAAKRVSDWNARVKKVQMKAEADDALKRQLKREWRRSVMTEPPKNRHDRLAQTKVAMRQLQDRAKAQVTMAMDLRWYKRKASLGLTTHALDESGDVTQRAQAILTQKHRHDQSSKRSHDTTRKHVHNQLQRIAADAKASRERSCQYVHHVKGSYWLKRPLNKAREAADRKWHGQANAMQAATGLTTETVVHDSPECPDTDYINSQHAGNDVAEDVIDASDTALGTSSLEKPSPAPVDSQLEGAKSECDVTHRDLNGADFAPVLDTSAEPVREVELDPQICALTTKLRDDTISPQPSSSPAAMLDDSLKLYYTLRLSADFKDGLVSDAATGILLRQYLSLKLNCSPMRLSKKFDKSSGILGMHRYDPTASVLSGLTPEMRRLRKKELKQLEDAFHKNSSEVKADVMQAEVRSMKRRRLHRHPQELPTPCAMMAPLDLLVALACHAA</sequence>
<dbReference type="GO" id="GO:0008270">
    <property type="term" value="F:zinc ion binding"/>
    <property type="evidence" value="ECO:0007669"/>
    <property type="project" value="UniProtKB-KW"/>
</dbReference>
<dbReference type="InterPro" id="IPR007527">
    <property type="entry name" value="Znf_SWIM"/>
</dbReference>
<evidence type="ECO:0000313" key="4">
    <source>
        <dbReference type="EMBL" id="RHZ27706.1"/>
    </source>
</evidence>
<dbReference type="VEuPathDB" id="FungiDB:H257_10031"/>
<dbReference type="PANTHER" id="PTHR21540">
    <property type="entry name" value="RING FINGER AND SWIM DOMAIN-CONTAINING PROTEIN 2"/>
    <property type="match status" value="1"/>
</dbReference>
<feature type="compositionally biased region" description="Low complexity" evidence="2">
    <location>
        <begin position="30"/>
        <end position="41"/>
    </location>
</feature>
<dbReference type="Pfam" id="PF04434">
    <property type="entry name" value="SWIM"/>
    <property type="match status" value="1"/>
</dbReference>
<evidence type="ECO:0000259" key="3">
    <source>
        <dbReference type="PROSITE" id="PS50966"/>
    </source>
</evidence>
<gene>
    <name evidence="4" type="ORF">DYB26_000042</name>
</gene>
<feature type="region of interest" description="Disordered" evidence="2">
    <location>
        <begin position="1"/>
        <end position="101"/>
    </location>
</feature>
<evidence type="ECO:0000256" key="1">
    <source>
        <dbReference type="PROSITE-ProRule" id="PRU00325"/>
    </source>
</evidence>